<evidence type="ECO:0000259" key="4">
    <source>
        <dbReference type="PROSITE" id="PS50188"/>
    </source>
</evidence>
<dbReference type="GO" id="GO:0008270">
    <property type="term" value="F:zinc ion binding"/>
    <property type="evidence" value="ECO:0007669"/>
    <property type="project" value="UniProtKB-KW"/>
</dbReference>
<dbReference type="InterPro" id="IPR003877">
    <property type="entry name" value="SPRY_dom"/>
</dbReference>
<evidence type="ECO:0000313" key="5">
    <source>
        <dbReference type="Ensembl" id="ENSXMAP00000031733.1"/>
    </source>
</evidence>
<dbReference type="PANTHER" id="PTHR25465">
    <property type="entry name" value="B-BOX DOMAIN CONTAINING"/>
    <property type="match status" value="1"/>
</dbReference>
<dbReference type="InterPro" id="IPR043136">
    <property type="entry name" value="B30.2/SPRY_sf"/>
</dbReference>
<dbReference type="InterPro" id="IPR003879">
    <property type="entry name" value="Butyrophylin_SPRY"/>
</dbReference>
<dbReference type="PROSITE" id="PS50188">
    <property type="entry name" value="B302_SPRY"/>
    <property type="match status" value="1"/>
</dbReference>
<dbReference type="InterPro" id="IPR006574">
    <property type="entry name" value="PRY"/>
</dbReference>
<dbReference type="InterPro" id="IPR013320">
    <property type="entry name" value="ConA-like_dom_sf"/>
</dbReference>
<dbReference type="PANTHER" id="PTHR25465:SF5">
    <property type="entry name" value="E3 UBIQUITIN_ISG15 LIGASE TRIM25-RELATED"/>
    <property type="match status" value="1"/>
</dbReference>
<evidence type="ECO:0000256" key="3">
    <source>
        <dbReference type="ARBA" id="ARBA00022833"/>
    </source>
</evidence>
<accession>A0A3B5QL86</accession>
<keyword evidence="6" id="KW-1185">Reference proteome</keyword>
<feature type="domain" description="B30.2/SPRY" evidence="4">
    <location>
        <begin position="12"/>
        <end position="201"/>
    </location>
</feature>
<reference evidence="5" key="4">
    <citation type="submission" date="2025-09" db="UniProtKB">
        <authorList>
            <consortium name="Ensembl"/>
        </authorList>
    </citation>
    <scope>IDENTIFICATION</scope>
    <source>
        <strain evidence="5">JP 163 A</strain>
    </source>
</reference>
<dbReference type="InParanoid" id="A0A3B5QL86"/>
<dbReference type="PRINTS" id="PR01407">
    <property type="entry name" value="BUTYPHLNCDUF"/>
</dbReference>
<reference evidence="6" key="1">
    <citation type="submission" date="2012-01" db="EMBL/GenBank/DDBJ databases">
        <authorList>
            <person name="Walter R."/>
            <person name="Schartl M."/>
            <person name="Warren W."/>
        </authorList>
    </citation>
    <scope>NUCLEOTIDE SEQUENCE [LARGE SCALE GENOMIC DNA]</scope>
    <source>
        <strain evidence="6">JP 163 A</strain>
    </source>
</reference>
<keyword evidence="3" id="KW-0862">Zinc</keyword>
<dbReference type="OMA" id="RGRINDC"/>
<dbReference type="Proteomes" id="UP000002852">
    <property type="component" value="Unassembled WGS sequence"/>
</dbReference>
<sequence>EMCFQLQISNHSENYTSVTALCLFCPSDSCPLTVDLNTVSTFLKRSDKNRKVTRVEEEQPYPDHPDRFDLCQLLCTDGLTGRSYWEVEWGGKVYISVSYRGINRKGANDDSWFGFNDKSWSLGYAVWHDCNKVFKCSSSSSSKVAVYVDCPAGTLSFYRVSAETLIHLHTFNTKFTEPLYPGFGFRNLLIYYKWNTNIVTLCEI</sequence>
<evidence type="ECO:0000313" key="6">
    <source>
        <dbReference type="Proteomes" id="UP000002852"/>
    </source>
</evidence>
<dbReference type="InterPro" id="IPR001870">
    <property type="entry name" value="B30.2/SPRY"/>
</dbReference>
<dbReference type="GO" id="GO:0005737">
    <property type="term" value="C:cytoplasm"/>
    <property type="evidence" value="ECO:0007669"/>
    <property type="project" value="UniProtKB-ARBA"/>
</dbReference>
<reference evidence="5" key="3">
    <citation type="submission" date="2025-08" db="UniProtKB">
        <authorList>
            <consortium name="Ensembl"/>
        </authorList>
    </citation>
    <scope>IDENTIFICATION</scope>
    <source>
        <strain evidence="5">JP 163 A</strain>
    </source>
</reference>
<name>A0A3B5QL86_XIPMA</name>
<keyword evidence="1" id="KW-0479">Metal-binding</keyword>
<evidence type="ECO:0000256" key="1">
    <source>
        <dbReference type="ARBA" id="ARBA00022723"/>
    </source>
</evidence>
<protein>
    <recommendedName>
        <fullName evidence="4">B30.2/SPRY domain-containing protein</fullName>
    </recommendedName>
</protein>
<dbReference type="InterPro" id="IPR051051">
    <property type="entry name" value="E3_ubiq-ligase_TRIM/RNF"/>
</dbReference>
<proteinExistence type="predicted"/>
<dbReference type="Gene3D" id="2.60.120.920">
    <property type="match status" value="1"/>
</dbReference>
<reference evidence="6" key="2">
    <citation type="journal article" date="2013" name="Nat. Genet.">
        <title>The genome of the platyfish, Xiphophorus maculatus, provides insights into evolutionary adaptation and several complex traits.</title>
        <authorList>
            <person name="Schartl M."/>
            <person name="Walter R.B."/>
            <person name="Shen Y."/>
            <person name="Garcia T."/>
            <person name="Catchen J."/>
            <person name="Amores A."/>
            <person name="Braasch I."/>
            <person name="Chalopin D."/>
            <person name="Volff J.N."/>
            <person name="Lesch K.P."/>
            <person name="Bisazza A."/>
            <person name="Minx P."/>
            <person name="Hillier L."/>
            <person name="Wilson R.K."/>
            <person name="Fuerstenberg S."/>
            <person name="Boore J."/>
            <person name="Searle S."/>
            <person name="Postlethwait J.H."/>
            <person name="Warren W.C."/>
        </authorList>
    </citation>
    <scope>NUCLEOTIDE SEQUENCE [LARGE SCALE GENOMIC DNA]</scope>
    <source>
        <strain evidence="6">JP 163 A</strain>
    </source>
</reference>
<dbReference type="GeneTree" id="ENSGT01150000286950"/>
<dbReference type="Pfam" id="PF00622">
    <property type="entry name" value="SPRY"/>
    <property type="match status" value="1"/>
</dbReference>
<evidence type="ECO:0000256" key="2">
    <source>
        <dbReference type="ARBA" id="ARBA00022771"/>
    </source>
</evidence>
<organism evidence="5 6">
    <name type="scientific">Xiphophorus maculatus</name>
    <name type="common">Southern platyfish</name>
    <name type="synonym">Platypoecilus maculatus</name>
    <dbReference type="NCBI Taxonomy" id="8083"/>
    <lineage>
        <taxon>Eukaryota</taxon>
        <taxon>Metazoa</taxon>
        <taxon>Chordata</taxon>
        <taxon>Craniata</taxon>
        <taxon>Vertebrata</taxon>
        <taxon>Euteleostomi</taxon>
        <taxon>Actinopterygii</taxon>
        <taxon>Neopterygii</taxon>
        <taxon>Teleostei</taxon>
        <taxon>Neoteleostei</taxon>
        <taxon>Acanthomorphata</taxon>
        <taxon>Ovalentaria</taxon>
        <taxon>Atherinomorphae</taxon>
        <taxon>Cyprinodontiformes</taxon>
        <taxon>Poeciliidae</taxon>
        <taxon>Poeciliinae</taxon>
        <taxon>Xiphophorus</taxon>
    </lineage>
</organism>
<dbReference type="CDD" id="cd16040">
    <property type="entry name" value="SPRY_PRY_SNTX"/>
    <property type="match status" value="1"/>
</dbReference>
<keyword evidence="2" id="KW-0863">Zinc-finger</keyword>
<dbReference type="SMART" id="SM00589">
    <property type="entry name" value="PRY"/>
    <property type="match status" value="1"/>
</dbReference>
<dbReference type="SUPFAM" id="SSF49899">
    <property type="entry name" value="Concanavalin A-like lectins/glucanases"/>
    <property type="match status" value="1"/>
</dbReference>
<dbReference type="Pfam" id="PF13765">
    <property type="entry name" value="PRY"/>
    <property type="match status" value="1"/>
</dbReference>
<dbReference type="AlphaFoldDB" id="A0A3B5QL86"/>
<dbReference type="SMART" id="SM00449">
    <property type="entry name" value="SPRY"/>
    <property type="match status" value="1"/>
</dbReference>
<dbReference type="Ensembl" id="ENSXMAT00000028938.1">
    <property type="protein sequence ID" value="ENSXMAP00000031733.1"/>
    <property type="gene ID" value="ENSXMAG00000024760.1"/>
</dbReference>